<dbReference type="Proteomes" id="UP000507470">
    <property type="component" value="Unassembled WGS sequence"/>
</dbReference>
<gene>
    <name evidence="2" type="ORF">MCOR_29180</name>
</gene>
<dbReference type="EMBL" id="CACVKT020005287">
    <property type="protein sequence ID" value="CAC5394432.1"/>
    <property type="molecule type" value="Genomic_DNA"/>
</dbReference>
<feature type="transmembrane region" description="Helical" evidence="1">
    <location>
        <begin position="183"/>
        <end position="201"/>
    </location>
</feature>
<keyword evidence="1" id="KW-0472">Membrane</keyword>
<keyword evidence="1" id="KW-1133">Transmembrane helix</keyword>
<evidence type="ECO:0000256" key="1">
    <source>
        <dbReference type="SAM" id="Phobius"/>
    </source>
</evidence>
<feature type="transmembrane region" description="Helical" evidence="1">
    <location>
        <begin position="89"/>
        <end position="113"/>
    </location>
</feature>
<organism evidence="2 3">
    <name type="scientific">Mytilus coruscus</name>
    <name type="common">Sea mussel</name>
    <dbReference type="NCBI Taxonomy" id="42192"/>
    <lineage>
        <taxon>Eukaryota</taxon>
        <taxon>Metazoa</taxon>
        <taxon>Spiralia</taxon>
        <taxon>Lophotrochozoa</taxon>
        <taxon>Mollusca</taxon>
        <taxon>Bivalvia</taxon>
        <taxon>Autobranchia</taxon>
        <taxon>Pteriomorphia</taxon>
        <taxon>Mytilida</taxon>
        <taxon>Mytiloidea</taxon>
        <taxon>Mytilidae</taxon>
        <taxon>Mytilinae</taxon>
        <taxon>Mytilus</taxon>
    </lineage>
</organism>
<keyword evidence="1" id="KW-0812">Transmembrane</keyword>
<feature type="transmembrane region" description="Helical" evidence="1">
    <location>
        <begin position="119"/>
        <end position="138"/>
    </location>
</feature>
<dbReference type="AlphaFoldDB" id="A0A6J8CGP1"/>
<sequence length="256" mass="29139">MGEIDYFMEQIPCLLSCTCFAGAVTVYYKRNFRSDKLPLVFFLILSSISSNRSVESSSRLSFIITFSLCCSIVYNIVKHLKWLNTVRLDFFLAILLTAYDYKFDILTTIGRLIGIPYSVGAQKCTFIMNFVRIMFVVIPQFIRRPSQLKAKLQGLRSKLGPIYIIYCTKFVMEYTYFGTLTLYTMGIFAVVSAVVGGVFLRPDNTAVLEILGFGTKMNQRKYFHGLGMIISFSCIALMMLNELLSFSTYSVSIIKL</sequence>
<feature type="transmembrane region" description="Helical" evidence="1">
    <location>
        <begin position="6"/>
        <end position="28"/>
    </location>
</feature>
<evidence type="ECO:0000313" key="3">
    <source>
        <dbReference type="Proteomes" id="UP000507470"/>
    </source>
</evidence>
<feature type="transmembrane region" description="Helical" evidence="1">
    <location>
        <begin position="222"/>
        <end position="240"/>
    </location>
</feature>
<accession>A0A6J8CGP1</accession>
<evidence type="ECO:0000313" key="2">
    <source>
        <dbReference type="EMBL" id="CAC5394432.1"/>
    </source>
</evidence>
<feature type="transmembrane region" description="Helical" evidence="1">
    <location>
        <begin position="60"/>
        <end position="77"/>
    </location>
</feature>
<dbReference type="OrthoDB" id="6057278at2759"/>
<reference evidence="2 3" key="1">
    <citation type="submission" date="2020-06" db="EMBL/GenBank/DDBJ databases">
        <authorList>
            <person name="Li R."/>
            <person name="Bekaert M."/>
        </authorList>
    </citation>
    <scope>NUCLEOTIDE SEQUENCE [LARGE SCALE GENOMIC DNA]</scope>
    <source>
        <strain evidence="3">wild</strain>
    </source>
</reference>
<protein>
    <submittedName>
        <fullName evidence="2">Uncharacterized protein</fullName>
    </submittedName>
</protein>
<keyword evidence="3" id="KW-1185">Reference proteome</keyword>
<proteinExistence type="predicted"/>
<name>A0A6J8CGP1_MYTCO</name>